<evidence type="ECO:0000313" key="2">
    <source>
        <dbReference type="Proteomes" id="UP001500131"/>
    </source>
</evidence>
<reference evidence="1 2" key="1">
    <citation type="submission" date="2024-02" db="EMBL/GenBank/DDBJ databases">
        <title>FIRST GENOME SEQUENCES OF Leishmania (Viannia) shawi, Leishmania (Viannia) lindenbergi AND Leishmania (Viannia) utingensis.</title>
        <authorList>
            <person name="Resadore F."/>
            <person name="Custodio M.G.F."/>
            <person name="Boite M.C."/>
            <person name="Cupolillo E."/>
            <person name="Ferreira G.E.M."/>
        </authorList>
    </citation>
    <scope>NUCLEOTIDE SEQUENCE [LARGE SCALE GENOMIC DNA]</scope>
    <source>
        <strain evidence="1 2">MHOM/BR/1966/M15733</strain>
    </source>
</reference>
<evidence type="ECO:0000313" key="1">
    <source>
        <dbReference type="EMBL" id="KAL0501396.1"/>
    </source>
</evidence>
<keyword evidence="2" id="KW-1185">Reference proteome</keyword>
<sequence>MLAHCTAPCGVWDIGEAALPLADGYHPHPLLFCVGVSQTGYRWWRQRHIPNEEEGGPLSDRKELRRLHKVFSELRKARRSITEPRTREFEVISCKQRYEEAMESIDTNTT</sequence>
<comment type="caution">
    <text evidence="1">The sequence shown here is derived from an EMBL/GenBank/DDBJ whole genome shotgun (WGS) entry which is preliminary data.</text>
</comment>
<protein>
    <submittedName>
        <fullName evidence="1">Uncharacterized protein</fullName>
    </submittedName>
</protein>
<dbReference type="EMBL" id="JBAMZK010000029">
    <property type="protein sequence ID" value="KAL0501396.1"/>
    <property type="molecule type" value="Genomic_DNA"/>
</dbReference>
<organism evidence="1 2">
    <name type="scientific">Leishmania lindenbergi</name>
    <dbReference type="NCBI Taxonomy" id="651832"/>
    <lineage>
        <taxon>Eukaryota</taxon>
        <taxon>Discoba</taxon>
        <taxon>Euglenozoa</taxon>
        <taxon>Kinetoplastea</taxon>
        <taxon>Metakinetoplastina</taxon>
        <taxon>Trypanosomatida</taxon>
        <taxon>Trypanosomatidae</taxon>
        <taxon>Leishmaniinae</taxon>
        <taxon>Leishmania</taxon>
    </lineage>
</organism>
<dbReference type="AlphaFoldDB" id="A0AAW3A9T4"/>
<proteinExistence type="predicted"/>
<gene>
    <name evidence="1" type="ORF">Q4I31_005090</name>
</gene>
<accession>A0AAW3A9T4</accession>
<dbReference type="Proteomes" id="UP001500131">
    <property type="component" value="Unassembled WGS sequence"/>
</dbReference>
<name>A0AAW3A9T4_9TRYP</name>